<gene>
    <name evidence="2" type="ORF">GCM10017161_32650</name>
</gene>
<dbReference type="RefSeq" id="WP_189772819.1">
    <property type="nucleotide sequence ID" value="NZ_BNCK01000008.1"/>
</dbReference>
<keyword evidence="3" id="KW-1185">Reference proteome</keyword>
<dbReference type="SMART" id="SM00587">
    <property type="entry name" value="CHK"/>
    <property type="match status" value="1"/>
</dbReference>
<comment type="caution">
    <text evidence="2">The sequence shown here is derived from an EMBL/GenBank/DDBJ whole genome shotgun (WGS) entry which is preliminary data.</text>
</comment>
<evidence type="ECO:0000313" key="3">
    <source>
        <dbReference type="Proteomes" id="UP000623842"/>
    </source>
</evidence>
<dbReference type="Proteomes" id="UP000623842">
    <property type="component" value="Unassembled WGS sequence"/>
</dbReference>
<evidence type="ECO:0000259" key="1">
    <source>
        <dbReference type="SMART" id="SM00587"/>
    </source>
</evidence>
<name>A0A919BPS9_9GAMM</name>
<dbReference type="InterPro" id="IPR011009">
    <property type="entry name" value="Kinase-like_dom_sf"/>
</dbReference>
<evidence type="ECO:0000313" key="2">
    <source>
        <dbReference type="EMBL" id="GHG01423.1"/>
    </source>
</evidence>
<reference evidence="2" key="1">
    <citation type="journal article" date="2014" name="Int. J. Syst. Evol. Microbiol.">
        <title>Complete genome sequence of Corynebacterium casei LMG S-19264T (=DSM 44701T), isolated from a smear-ripened cheese.</title>
        <authorList>
            <consortium name="US DOE Joint Genome Institute (JGI-PGF)"/>
            <person name="Walter F."/>
            <person name="Albersmeier A."/>
            <person name="Kalinowski J."/>
            <person name="Ruckert C."/>
        </authorList>
    </citation>
    <scope>NUCLEOTIDE SEQUENCE</scope>
    <source>
        <strain evidence="2">KCTC 42731</strain>
    </source>
</reference>
<dbReference type="PANTHER" id="PTHR11012:SF30">
    <property type="entry name" value="PROTEIN KINASE-LIKE DOMAIN-CONTAINING"/>
    <property type="match status" value="1"/>
</dbReference>
<accession>A0A919BPS9</accession>
<dbReference type="PANTHER" id="PTHR11012">
    <property type="entry name" value="PROTEIN KINASE-LIKE DOMAIN-CONTAINING"/>
    <property type="match status" value="1"/>
</dbReference>
<sequence>MVDIINKLKHLLEDDSIALSHQVQSLWSGYGQILRIFSHKQAKHFIVKVVAPPDQVNHPRGWNSLVGHQRKLKSYQVEAHFYQEYAQSTDIYHKVPKLIASLNDREYTLLVMEDLDENGYDLRYDKGCWDTFTRAVKWLAYFHANFIGNDGQGLWPIGSYWHLATRQDEWQGMPESEYKTQASNIDNKLNQAQFLTLIHGDAKFANLCFQTAGDRVAAVDFQYVGKGVGVKDLAYLAGSCFSNQQLYQYDDQILDIYLSCLKEALIHYNKRIDMGALSQEYTELYPIAWADFYRFLLGWNPESWKVCHFMKEKSAQGLALL</sequence>
<protein>
    <submittedName>
        <fullName evidence="2">Phosphotransferase</fullName>
    </submittedName>
</protein>
<dbReference type="Pfam" id="PF02958">
    <property type="entry name" value="EcKL"/>
    <property type="match status" value="1"/>
</dbReference>
<organism evidence="2 3">
    <name type="scientific">Thalassotalea marina</name>
    <dbReference type="NCBI Taxonomy" id="1673741"/>
    <lineage>
        <taxon>Bacteria</taxon>
        <taxon>Pseudomonadati</taxon>
        <taxon>Pseudomonadota</taxon>
        <taxon>Gammaproteobacteria</taxon>
        <taxon>Alteromonadales</taxon>
        <taxon>Colwelliaceae</taxon>
        <taxon>Thalassotalea</taxon>
    </lineage>
</organism>
<dbReference type="SUPFAM" id="SSF56112">
    <property type="entry name" value="Protein kinase-like (PK-like)"/>
    <property type="match status" value="1"/>
</dbReference>
<dbReference type="AlphaFoldDB" id="A0A919BPS9"/>
<dbReference type="EMBL" id="BNCK01000008">
    <property type="protein sequence ID" value="GHG01423.1"/>
    <property type="molecule type" value="Genomic_DNA"/>
</dbReference>
<proteinExistence type="predicted"/>
<dbReference type="InterPro" id="IPR015897">
    <property type="entry name" value="CHK_kinase-like"/>
</dbReference>
<feature type="domain" description="CHK kinase-like" evidence="1">
    <location>
        <begin position="110"/>
        <end position="267"/>
    </location>
</feature>
<dbReference type="InterPro" id="IPR004119">
    <property type="entry name" value="EcKL"/>
</dbReference>
<reference evidence="2" key="2">
    <citation type="submission" date="2020-09" db="EMBL/GenBank/DDBJ databases">
        <authorList>
            <person name="Sun Q."/>
            <person name="Kim S."/>
        </authorList>
    </citation>
    <scope>NUCLEOTIDE SEQUENCE</scope>
    <source>
        <strain evidence="2">KCTC 42731</strain>
    </source>
</reference>
<dbReference type="Gene3D" id="3.90.1200.10">
    <property type="match status" value="1"/>
</dbReference>